<organism evidence="2 3">
    <name type="scientific">Trapa incisa</name>
    <dbReference type="NCBI Taxonomy" id="236973"/>
    <lineage>
        <taxon>Eukaryota</taxon>
        <taxon>Viridiplantae</taxon>
        <taxon>Streptophyta</taxon>
        <taxon>Embryophyta</taxon>
        <taxon>Tracheophyta</taxon>
        <taxon>Spermatophyta</taxon>
        <taxon>Magnoliopsida</taxon>
        <taxon>eudicotyledons</taxon>
        <taxon>Gunneridae</taxon>
        <taxon>Pentapetalae</taxon>
        <taxon>rosids</taxon>
        <taxon>malvids</taxon>
        <taxon>Myrtales</taxon>
        <taxon>Lythraceae</taxon>
        <taxon>Trapa</taxon>
    </lineage>
</organism>
<feature type="region of interest" description="Disordered" evidence="1">
    <location>
        <begin position="76"/>
        <end position="146"/>
    </location>
</feature>
<evidence type="ECO:0000313" key="3">
    <source>
        <dbReference type="Proteomes" id="UP001345219"/>
    </source>
</evidence>
<name>A0AAN7QHZ9_9MYRT</name>
<evidence type="ECO:0000313" key="2">
    <source>
        <dbReference type="EMBL" id="KAK4768481.1"/>
    </source>
</evidence>
<evidence type="ECO:0000256" key="1">
    <source>
        <dbReference type="SAM" id="MobiDB-lite"/>
    </source>
</evidence>
<dbReference type="InterPro" id="IPR008507">
    <property type="entry name" value="DUF789"/>
</dbReference>
<feature type="compositionally biased region" description="Basic residues" evidence="1">
    <location>
        <begin position="130"/>
        <end position="140"/>
    </location>
</feature>
<dbReference type="EMBL" id="JAXIOK010000006">
    <property type="protein sequence ID" value="KAK4768481.1"/>
    <property type="molecule type" value="Genomic_DNA"/>
</dbReference>
<feature type="region of interest" description="Disordered" evidence="1">
    <location>
        <begin position="285"/>
        <end position="307"/>
    </location>
</feature>
<dbReference type="AlphaFoldDB" id="A0AAN7QHZ9"/>
<protein>
    <submittedName>
        <fullName evidence="2">Uncharacterized protein</fullName>
    </submittedName>
</protein>
<feature type="compositionally biased region" description="Polar residues" evidence="1">
    <location>
        <begin position="1"/>
        <end position="13"/>
    </location>
</feature>
<feature type="compositionally biased region" description="Polar residues" evidence="1">
    <location>
        <begin position="91"/>
        <end position="101"/>
    </location>
</feature>
<dbReference type="PANTHER" id="PTHR32010:SF18">
    <property type="entry name" value="DUF789 FAMILY PROTEIN"/>
    <property type="match status" value="1"/>
</dbReference>
<feature type="compositionally biased region" description="Polar residues" evidence="1">
    <location>
        <begin position="298"/>
        <end position="307"/>
    </location>
</feature>
<feature type="compositionally biased region" description="Polar residues" evidence="1">
    <location>
        <begin position="486"/>
        <end position="500"/>
    </location>
</feature>
<feature type="region of interest" description="Disordered" evidence="1">
    <location>
        <begin position="324"/>
        <end position="409"/>
    </location>
</feature>
<reference evidence="2 3" key="1">
    <citation type="journal article" date="2023" name="Hortic Res">
        <title>Pangenome of water caltrop reveals structural variations and asymmetric subgenome divergence after allopolyploidization.</title>
        <authorList>
            <person name="Zhang X."/>
            <person name="Chen Y."/>
            <person name="Wang L."/>
            <person name="Yuan Y."/>
            <person name="Fang M."/>
            <person name="Shi L."/>
            <person name="Lu R."/>
            <person name="Comes H.P."/>
            <person name="Ma Y."/>
            <person name="Chen Y."/>
            <person name="Huang G."/>
            <person name="Zhou Y."/>
            <person name="Zheng Z."/>
            <person name="Qiu Y."/>
        </authorList>
    </citation>
    <scope>NUCLEOTIDE SEQUENCE [LARGE SCALE GENOMIC DNA]</scope>
    <source>
        <tissue evidence="2">Roots</tissue>
    </source>
</reference>
<proteinExistence type="predicted"/>
<feature type="compositionally biased region" description="Polar residues" evidence="1">
    <location>
        <begin position="360"/>
        <end position="376"/>
    </location>
</feature>
<comment type="caution">
    <text evidence="2">The sequence shown here is derived from an EMBL/GenBank/DDBJ whole genome shotgun (WGS) entry which is preliminary data.</text>
</comment>
<gene>
    <name evidence="2" type="ORF">SAY87_003622</name>
</gene>
<dbReference type="PANTHER" id="PTHR32010">
    <property type="entry name" value="PHOTOSYSTEM II STABILITY/ASSEMBLY FACTOR HCF136, CHLOROPLASTIC"/>
    <property type="match status" value="1"/>
</dbReference>
<sequence>MHCTLSRTQSDISAISDRPKSSLPLKHLGQHHDTTLEDCMESPVIWQNTHDSCTLLTFLTLESDGNWKILALPMQSRDNNNNPPCVPQYDGHNSSGCNGRSQPHGKAMENSKLLSDNKVDGTVRSSTSKSMRKKGKQSKKHISDGGSAEISLLPSYQNDQGNVNGDGDLSGAILLTSDHSVSEDSSIFRPEDLLKANDIQFSDSPSSNGSLESDLVLISSDAGEGFQIDSSASDRETIEVRHKELPNSGTGRRVSNDVINLTDQCKETGRGNNRNAAKKSYRIKTTAKGRGASRPCTFGNSLSHTSHPVWQKVQRKLETEHGLVEGNGKLLEKNGAQSSDDKRQIPHKISGKLKRKQYPCSRQESNQHSRKGPSSNKSKHGNENKFSNSNIVDIPVISSTGNPRDRLKTNDAESLNTEPIHNSHVCPDGLQLNEKSSNCTFDSDNKCTDSSLGESQADPNIMSSTICLPHLLANRVARSDKEHTSTESSRQKSTSVSTAQKWVPVGTKTNMSTVSHNRSCISLGRYQAEVCQEETPIINTRCDSPLLTSKFESDDSLHKKGPSEPTENHNIAEEQNLILNFHSSLPGRLGQLPTDLDRIAMAVDHACMAQLASEALQIATGGPIAEFERLLHLSSPVLYISHSISSCNMCPRNHSSPLCLHERPGIPLGYLWEWYQKHGNFGLEVQGKDYNNSKRLGIDRCSFRAYFVPYLSAVQLFGTGKKQTRINLSEDSTIDEKCENSTVSHLPIFPLLIPRAPRDKNDEMASHSFESDKSYEADLIFEYFELEQPQQRRPLHEKIQELIRGDGPSQSKPYGDPSKLHSISVRDLDPRSWYSVAWYPIYRIPDGNFRAAFLTYHSLGHLVRRNGAEDCVMSPVVGLQSYNAQGECWLQLRPSIVSQTSEIASLDPSKILKERLRTLEEAASSMSRATVSKGGDGSSVNRHPDYEFFLSRRQYY</sequence>
<dbReference type="Pfam" id="PF05623">
    <property type="entry name" value="DUF789"/>
    <property type="match status" value="1"/>
</dbReference>
<feature type="region of interest" description="Disordered" evidence="1">
    <location>
        <begin position="478"/>
        <end position="501"/>
    </location>
</feature>
<accession>A0AAN7QHZ9</accession>
<feature type="region of interest" description="Disordered" evidence="1">
    <location>
        <begin position="1"/>
        <end position="25"/>
    </location>
</feature>
<keyword evidence="3" id="KW-1185">Reference proteome</keyword>
<feature type="compositionally biased region" description="Polar residues" evidence="1">
    <location>
        <begin position="384"/>
        <end position="402"/>
    </location>
</feature>
<feature type="compositionally biased region" description="Basic residues" evidence="1">
    <location>
        <begin position="345"/>
        <end position="357"/>
    </location>
</feature>
<dbReference type="Proteomes" id="UP001345219">
    <property type="component" value="Chromosome 3"/>
</dbReference>